<accession>A0A1H4BAK3</accession>
<comment type="subunit">
    <text evidence="4">The core complex is formed by different alpha and beta chains, binding bacteriochlorophyll molecules, and arranged most probably in tetrameric structures disposed around the reaction center. The non-pigmented gamma chains may constitute additional components.</text>
</comment>
<dbReference type="NCBIfam" id="NF040862">
    <property type="entry name" value="pufB_517_ASD"/>
    <property type="match status" value="1"/>
</dbReference>
<evidence type="ECO:0000256" key="3">
    <source>
        <dbReference type="ARBA" id="ARBA00011052"/>
    </source>
</evidence>
<evidence type="ECO:0000256" key="7">
    <source>
        <dbReference type="ARBA" id="ARBA00022519"/>
    </source>
</evidence>
<keyword evidence="14" id="KW-0157">Chromophore</keyword>
<keyword evidence="11" id="KW-0460">Magnesium</keyword>
<keyword evidence="16" id="KW-0437">Light-harvesting polypeptide</keyword>
<reference evidence="20 21" key="1">
    <citation type="submission" date="2016-10" db="EMBL/GenBank/DDBJ databases">
        <authorList>
            <person name="de Groot N.N."/>
        </authorList>
    </citation>
    <scope>NUCLEOTIDE SEQUENCE [LARGE SCALE GENOMIC DNA]</scope>
    <source>
        <strain evidence="20 21">DSM 15345</strain>
    </source>
</reference>
<evidence type="ECO:0000256" key="8">
    <source>
        <dbReference type="ARBA" id="ARBA00022549"/>
    </source>
</evidence>
<comment type="function">
    <text evidence="1">Antenna complexes are light-harvesting systems, which transfer the excitation energy to the reaction centers.</text>
</comment>
<name>A0A1H4BAK3_9RHOB</name>
<dbReference type="InterPro" id="IPR000066">
    <property type="entry name" value="Antenna_a/b"/>
</dbReference>
<evidence type="ECO:0000256" key="14">
    <source>
        <dbReference type="ARBA" id="ARBA00022991"/>
    </source>
</evidence>
<feature type="transmembrane region" description="Helical" evidence="18">
    <location>
        <begin position="27"/>
        <end position="44"/>
    </location>
</feature>
<evidence type="ECO:0000256" key="18">
    <source>
        <dbReference type="SAM" id="Phobius"/>
    </source>
</evidence>
<dbReference type="STRING" id="89524.SAMN05444370_105104"/>
<feature type="domain" description="Antenna complex alpha/beta subunit" evidence="19">
    <location>
        <begin position="13"/>
        <end position="48"/>
    </location>
</feature>
<evidence type="ECO:0000256" key="12">
    <source>
        <dbReference type="ARBA" id="ARBA00022956"/>
    </source>
</evidence>
<evidence type="ECO:0000256" key="9">
    <source>
        <dbReference type="ARBA" id="ARBA00022692"/>
    </source>
</evidence>
<keyword evidence="12" id="KW-0076">Bacteriochlorophyll</keyword>
<keyword evidence="9 18" id="KW-0812">Transmembrane</keyword>
<evidence type="ECO:0000256" key="2">
    <source>
        <dbReference type="ARBA" id="ARBA00004249"/>
    </source>
</evidence>
<keyword evidence="13 18" id="KW-1133">Transmembrane helix</keyword>
<keyword evidence="5" id="KW-1003">Cell membrane</keyword>
<dbReference type="GO" id="GO:0030077">
    <property type="term" value="C:plasma membrane light-harvesting complex"/>
    <property type="evidence" value="ECO:0007669"/>
    <property type="project" value="InterPro"/>
</dbReference>
<evidence type="ECO:0000256" key="6">
    <source>
        <dbReference type="ARBA" id="ARBA00022494"/>
    </source>
</evidence>
<dbReference type="Pfam" id="PF00556">
    <property type="entry name" value="LHC"/>
    <property type="match status" value="1"/>
</dbReference>
<dbReference type="InterPro" id="IPR002362">
    <property type="entry name" value="LHB-1/5"/>
</dbReference>
<dbReference type="OrthoDB" id="7391998at2"/>
<dbReference type="Proteomes" id="UP000198703">
    <property type="component" value="Unassembled WGS sequence"/>
</dbReference>
<dbReference type="InterPro" id="IPR023624">
    <property type="entry name" value="Antenna_beta_dom_sf"/>
</dbReference>
<evidence type="ECO:0000313" key="21">
    <source>
        <dbReference type="Proteomes" id="UP000198703"/>
    </source>
</evidence>
<dbReference type="RefSeq" id="WP_093252970.1">
    <property type="nucleotide sequence ID" value="NZ_FNQM01000005.1"/>
</dbReference>
<evidence type="ECO:0000256" key="11">
    <source>
        <dbReference type="ARBA" id="ARBA00022842"/>
    </source>
</evidence>
<evidence type="ECO:0000256" key="13">
    <source>
        <dbReference type="ARBA" id="ARBA00022989"/>
    </source>
</evidence>
<keyword evidence="8" id="KW-0042">Antenna complex</keyword>
<dbReference type="Gene3D" id="1.20.5.250">
    <property type="match status" value="1"/>
</dbReference>
<keyword evidence="10" id="KW-0479">Metal-binding</keyword>
<dbReference type="AlphaFoldDB" id="A0A1H4BAK3"/>
<dbReference type="InterPro" id="IPR023623">
    <property type="entry name" value="Antenna_beta_CS"/>
</dbReference>
<comment type="subcellular location">
    <subcellularLocation>
        <location evidence="2">Cell inner membrane</location>
        <topology evidence="2">Single-pass type II membrane protein</topology>
    </subcellularLocation>
</comment>
<keyword evidence="15 18" id="KW-0472">Membrane</keyword>
<dbReference type="EMBL" id="FNQM01000005">
    <property type="protein sequence ID" value="SEA45126.1"/>
    <property type="molecule type" value="Genomic_DNA"/>
</dbReference>
<keyword evidence="6" id="KW-0148">Chlorophyll</keyword>
<protein>
    <recommendedName>
        <fullName evidence="17">Antenna pigment protein beta chain</fullName>
    </recommendedName>
</protein>
<keyword evidence="7" id="KW-0997">Cell inner membrane</keyword>
<dbReference type="PRINTS" id="PR00674">
    <property type="entry name" value="LIGHTHARVSTB"/>
</dbReference>
<evidence type="ECO:0000256" key="1">
    <source>
        <dbReference type="ARBA" id="ARBA00002455"/>
    </source>
</evidence>
<dbReference type="InterPro" id="IPR035889">
    <property type="entry name" value="Light-harvesting_complex"/>
</dbReference>
<dbReference type="GO" id="GO:0005886">
    <property type="term" value="C:plasma membrane"/>
    <property type="evidence" value="ECO:0007669"/>
    <property type="project" value="UniProtKB-SubCell"/>
</dbReference>
<comment type="similarity">
    <text evidence="3">Belongs to the antenna complex beta subunit family.</text>
</comment>
<dbReference type="GO" id="GO:0042314">
    <property type="term" value="F:bacteriochlorophyll binding"/>
    <property type="evidence" value="ECO:0007669"/>
    <property type="project" value="UniProtKB-KW"/>
</dbReference>
<dbReference type="GO" id="GO:0019684">
    <property type="term" value="P:photosynthesis, light reaction"/>
    <property type="evidence" value="ECO:0007669"/>
    <property type="project" value="InterPro"/>
</dbReference>
<dbReference type="GO" id="GO:0046872">
    <property type="term" value="F:metal ion binding"/>
    <property type="evidence" value="ECO:0007669"/>
    <property type="project" value="UniProtKB-KW"/>
</dbReference>
<evidence type="ECO:0000256" key="15">
    <source>
        <dbReference type="ARBA" id="ARBA00023136"/>
    </source>
</evidence>
<organism evidence="20 21">
    <name type="scientific">Rubrimonas cliftonensis</name>
    <dbReference type="NCBI Taxonomy" id="89524"/>
    <lineage>
        <taxon>Bacteria</taxon>
        <taxon>Pseudomonadati</taxon>
        <taxon>Pseudomonadota</taxon>
        <taxon>Alphaproteobacteria</taxon>
        <taxon>Rhodobacterales</taxon>
        <taxon>Paracoccaceae</taxon>
        <taxon>Rubrimonas</taxon>
    </lineage>
</organism>
<evidence type="ECO:0000256" key="5">
    <source>
        <dbReference type="ARBA" id="ARBA00022475"/>
    </source>
</evidence>
<dbReference type="SUPFAM" id="SSF56918">
    <property type="entry name" value="Light-harvesting complex subunits"/>
    <property type="match status" value="1"/>
</dbReference>
<keyword evidence="21" id="KW-1185">Reference proteome</keyword>
<evidence type="ECO:0000256" key="16">
    <source>
        <dbReference type="ARBA" id="ARBA00023243"/>
    </source>
</evidence>
<proteinExistence type="inferred from homology"/>
<evidence type="ECO:0000256" key="4">
    <source>
        <dbReference type="ARBA" id="ARBA00011367"/>
    </source>
</evidence>
<evidence type="ECO:0000256" key="17">
    <source>
        <dbReference type="ARBA" id="ARBA00030677"/>
    </source>
</evidence>
<evidence type="ECO:0000259" key="19">
    <source>
        <dbReference type="Pfam" id="PF00556"/>
    </source>
</evidence>
<gene>
    <name evidence="20" type="ORF">SAMN05444370_105104</name>
</gene>
<evidence type="ECO:0000313" key="20">
    <source>
        <dbReference type="EMBL" id="SEA45126.1"/>
    </source>
</evidence>
<evidence type="ECO:0000256" key="10">
    <source>
        <dbReference type="ARBA" id="ARBA00022723"/>
    </source>
</evidence>
<dbReference type="PROSITE" id="PS00969">
    <property type="entry name" value="ANTENNA_COMP_BETA"/>
    <property type="match status" value="1"/>
</dbReference>
<sequence>MADEKTSMSGLTDAEAKELHEIYMKGLVLFTGVAVVAHFLVWLWRPWLAGPEGFAALENAAAALTMIG</sequence>